<evidence type="ECO:0000256" key="5">
    <source>
        <dbReference type="ARBA" id="ARBA00011901"/>
    </source>
</evidence>
<dbReference type="OrthoDB" id="9794842at2"/>
<keyword evidence="15" id="KW-1185">Reference proteome</keyword>
<dbReference type="GO" id="GO:0071555">
    <property type="term" value="P:cell wall organization"/>
    <property type="evidence" value="ECO:0007669"/>
    <property type="project" value="UniProtKB-KW"/>
</dbReference>
<reference evidence="14 15" key="1">
    <citation type="submission" date="2015-05" db="EMBL/GenBank/DDBJ databases">
        <title>Draft genome sequence of Lampropedia sp. CT6, isolated from the microbial mat of a hot water spring, located at Manikaran, India.</title>
        <authorList>
            <person name="Tripathi C."/>
            <person name="Rani P."/>
            <person name="Mahato N.K."/>
            <person name="Lal R."/>
        </authorList>
    </citation>
    <scope>NUCLEOTIDE SEQUENCE [LARGE SCALE GENOMIC DNA]</scope>
    <source>
        <strain evidence="14 15">CT6</strain>
    </source>
</reference>
<dbReference type="Proteomes" id="UP000050580">
    <property type="component" value="Unassembled WGS sequence"/>
</dbReference>
<evidence type="ECO:0000256" key="1">
    <source>
        <dbReference type="ARBA" id="ARBA00001561"/>
    </source>
</evidence>
<evidence type="ECO:0000256" key="12">
    <source>
        <dbReference type="ARBA" id="ARBA00042615"/>
    </source>
</evidence>
<keyword evidence="7" id="KW-0479">Metal-binding</keyword>
<gene>
    <name evidence="14" type="ORF">AAV94_00825</name>
</gene>
<evidence type="ECO:0000256" key="8">
    <source>
        <dbReference type="ARBA" id="ARBA00022801"/>
    </source>
</evidence>
<dbReference type="Pfam" id="PF01510">
    <property type="entry name" value="Amidase_2"/>
    <property type="match status" value="1"/>
</dbReference>
<evidence type="ECO:0000256" key="10">
    <source>
        <dbReference type="ARBA" id="ARBA00023316"/>
    </source>
</evidence>
<evidence type="ECO:0000256" key="6">
    <source>
        <dbReference type="ARBA" id="ARBA00022490"/>
    </source>
</evidence>
<dbReference type="Gene3D" id="3.40.80.10">
    <property type="entry name" value="Peptidoglycan recognition protein-like"/>
    <property type="match status" value="1"/>
</dbReference>
<keyword evidence="8" id="KW-0378">Hydrolase</keyword>
<dbReference type="EC" id="3.5.1.28" evidence="5"/>
<comment type="caution">
    <text evidence="14">The sequence shown here is derived from an EMBL/GenBank/DDBJ whole genome shotgun (WGS) entry which is preliminary data.</text>
</comment>
<evidence type="ECO:0000256" key="3">
    <source>
        <dbReference type="ARBA" id="ARBA00004496"/>
    </source>
</evidence>
<protein>
    <recommendedName>
        <fullName evidence="11">1,6-anhydro-N-acetylmuramyl-L-alanine amidase AmpD</fullName>
        <ecNumber evidence="5">3.5.1.28</ecNumber>
    </recommendedName>
    <alternativeName>
        <fullName evidence="12">N-acetylmuramoyl-L-alanine amidase</fullName>
    </alternativeName>
</protein>
<accession>A0A0U1Q2L9</accession>
<proteinExistence type="inferred from homology"/>
<evidence type="ECO:0000256" key="9">
    <source>
        <dbReference type="ARBA" id="ARBA00022833"/>
    </source>
</evidence>
<dbReference type="InterPro" id="IPR036505">
    <property type="entry name" value="Amidase/PGRP_sf"/>
</dbReference>
<evidence type="ECO:0000256" key="4">
    <source>
        <dbReference type="ARBA" id="ARBA00007553"/>
    </source>
</evidence>
<dbReference type="PANTHER" id="PTHR30417:SF4">
    <property type="entry name" value="1,6-ANHYDRO-N-ACETYLMURAMYL-L-ALANINE AMIDASE AMPD"/>
    <property type="match status" value="1"/>
</dbReference>
<dbReference type="PATRIC" id="fig|1610491.3.peg.170"/>
<sequence>MPANDNGPLPAAEHDLLVQGRYREALWLPSPNHNARPAGAVIDLIVVHSISLPPGCYGGDAIERLFTNTLDWDAHPYYRSIRGLQVSAHFVIRRDGSVQQYVNTEQRAWHAGVSCYRGRHARNDDSIGIELEGLEDEAFAPAQYPALARLCLALAQHYPIADIAGHEDIAPGRKHDPGAGFDWALLQQLLQWPVRYFPQRVQPLLLPVPPPSPMTPPRA</sequence>
<evidence type="ECO:0000256" key="7">
    <source>
        <dbReference type="ARBA" id="ARBA00022723"/>
    </source>
</evidence>
<dbReference type="PANTHER" id="PTHR30417">
    <property type="entry name" value="N-ACETYLMURAMOYL-L-ALANINE AMIDASE AMID"/>
    <property type="match status" value="1"/>
</dbReference>
<evidence type="ECO:0000313" key="14">
    <source>
        <dbReference type="EMBL" id="KKW68997.1"/>
    </source>
</evidence>
<comment type="cofactor">
    <cofactor evidence="2">
        <name>Zn(2+)</name>
        <dbReference type="ChEBI" id="CHEBI:29105"/>
    </cofactor>
</comment>
<dbReference type="SMART" id="SM00644">
    <property type="entry name" value="Ami_2"/>
    <property type="match status" value="1"/>
</dbReference>
<dbReference type="NCBIfam" id="NF008758">
    <property type="entry name" value="PRK11789.1"/>
    <property type="match status" value="1"/>
</dbReference>
<dbReference type="EMBL" id="LBNQ01000009">
    <property type="protein sequence ID" value="KKW68997.1"/>
    <property type="molecule type" value="Genomic_DNA"/>
</dbReference>
<organism evidence="14 15">
    <name type="scientific">Lampropedia cohaerens</name>
    <dbReference type="NCBI Taxonomy" id="1610491"/>
    <lineage>
        <taxon>Bacteria</taxon>
        <taxon>Pseudomonadati</taxon>
        <taxon>Pseudomonadota</taxon>
        <taxon>Betaproteobacteria</taxon>
        <taxon>Burkholderiales</taxon>
        <taxon>Comamonadaceae</taxon>
        <taxon>Lampropedia</taxon>
    </lineage>
</organism>
<comment type="catalytic activity">
    <reaction evidence="1">
        <text>Hydrolyzes the link between N-acetylmuramoyl residues and L-amino acid residues in certain cell-wall glycopeptides.</text>
        <dbReference type="EC" id="3.5.1.28"/>
    </reaction>
</comment>
<dbReference type="GO" id="GO:0009253">
    <property type="term" value="P:peptidoglycan catabolic process"/>
    <property type="evidence" value="ECO:0007669"/>
    <property type="project" value="InterPro"/>
</dbReference>
<evidence type="ECO:0000256" key="11">
    <source>
        <dbReference type="ARBA" id="ARBA00039257"/>
    </source>
</evidence>
<comment type="subcellular location">
    <subcellularLocation>
        <location evidence="3">Cytoplasm</location>
    </subcellularLocation>
</comment>
<keyword evidence="9" id="KW-0862">Zinc</keyword>
<dbReference type="GO" id="GO:0008745">
    <property type="term" value="F:N-acetylmuramoyl-L-alanine amidase activity"/>
    <property type="evidence" value="ECO:0007669"/>
    <property type="project" value="UniProtKB-EC"/>
</dbReference>
<comment type="similarity">
    <text evidence="4">Belongs to the N-acetylmuramoyl-L-alanine amidase 2 family.</text>
</comment>
<dbReference type="GO" id="GO:0046872">
    <property type="term" value="F:metal ion binding"/>
    <property type="evidence" value="ECO:0007669"/>
    <property type="project" value="UniProtKB-KW"/>
</dbReference>
<dbReference type="RefSeq" id="WP_046740431.1">
    <property type="nucleotide sequence ID" value="NZ_LBNQ01000009.1"/>
</dbReference>
<dbReference type="InterPro" id="IPR002502">
    <property type="entry name" value="Amidase_domain"/>
</dbReference>
<dbReference type="CDD" id="cd06583">
    <property type="entry name" value="PGRP"/>
    <property type="match status" value="1"/>
</dbReference>
<dbReference type="SUPFAM" id="SSF55846">
    <property type="entry name" value="N-acetylmuramoyl-L-alanine amidase-like"/>
    <property type="match status" value="1"/>
</dbReference>
<evidence type="ECO:0000313" key="15">
    <source>
        <dbReference type="Proteomes" id="UP000050580"/>
    </source>
</evidence>
<dbReference type="STRING" id="1610491.AAV94_00825"/>
<feature type="domain" description="N-acetylmuramoyl-L-alanine amidase" evidence="13">
    <location>
        <begin position="30"/>
        <end position="178"/>
    </location>
</feature>
<keyword evidence="10" id="KW-0961">Cell wall biogenesis/degradation</keyword>
<dbReference type="GO" id="GO:0005737">
    <property type="term" value="C:cytoplasm"/>
    <property type="evidence" value="ECO:0007669"/>
    <property type="project" value="UniProtKB-SubCell"/>
</dbReference>
<keyword evidence="6" id="KW-0963">Cytoplasm</keyword>
<evidence type="ECO:0000259" key="13">
    <source>
        <dbReference type="SMART" id="SM00644"/>
    </source>
</evidence>
<dbReference type="AlphaFoldDB" id="A0A0U1Q2L9"/>
<dbReference type="GO" id="GO:0009254">
    <property type="term" value="P:peptidoglycan turnover"/>
    <property type="evidence" value="ECO:0007669"/>
    <property type="project" value="TreeGrafter"/>
</dbReference>
<name>A0A0U1Q2L9_9BURK</name>
<evidence type="ECO:0000256" key="2">
    <source>
        <dbReference type="ARBA" id="ARBA00001947"/>
    </source>
</evidence>
<dbReference type="InterPro" id="IPR051206">
    <property type="entry name" value="NAMLAA_amidase_2"/>
</dbReference>